<dbReference type="EMBL" id="JAAKZF010000130">
    <property type="protein sequence ID" value="NGO55771.1"/>
    <property type="molecule type" value="Genomic_DNA"/>
</dbReference>
<keyword evidence="2" id="KW-1185">Reference proteome</keyword>
<reference evidence="1 2" key="1">
    <citation type="submission" date="2020-02" db="EMBL/GenBank/DDBJ databases">
        <title>Genome sequence of strain CCNWXJ40-4.</title>
        <authorList>
            <person name="Gao J."/>
            <person name="Sun J."/>
        </authorList>
    </citation>
    <scope>NUCLEOTIDE SEQUENCE [LARGE SCALE GENOMIC DNA]</scope>
    <source>
        <strain evidence="1 2">CCNWXJ 40-4</strain>
    </source>
</reference>
<protein>
    <submittedName>
        <fullName evidence="1">Uncharacterized protein</fullName>
    </submittedName>
</protein>
<name>A0A6G4WLY1_9HYPH</name>
<gene>
    <name evidence="1" type="ORF">G6N73_32965</name>
</gene>
<sequence>MTVFEKLTELPELTGVVAEQVSEDMASIARGEELDLPWRRLCVLIDYELVEIVTPALLGGSLRGSRTSLGWSEKGAQFMCG</sequence>
<dbReference type="AlphaFoldDB" id="A0A6G4WLY1"/>
<accession>A0A6G4WLY1</accession>
<proteinExistence type="predicted"/>
<comment type="caution">
    <text evidence="1">The sequence shown here is derived from an EMBL/GenBank/DDBJ whole genome shotgun (WGS) entry which is preliminary data.</text>
</comment>
<dbReference type="Proteomes" id="UP001642900">
    <property type="component" value="Unassembled WGS sequence"/>
</dbReference>
<evidence type="ECO:0000313" key="1">
    <source>
        <dbReference type="EMBL" id="NGO55771.1"/>
    </source>
</evidence>
<dbReference type="RefSeq" id="WP_165034117.1">
    <property type="nucleotide sequence ID" value="NZ_JAAKZF010000130.1"/>
</dbReference>
<evidence type="ECO:0000313" key="2">
    <source>
        <dbReference type="Proteomes" id="UP001642900"/>
    </source>
</evidence>
<organism evidence="1 2">
    <name type="scientific">Allomesorhizobium camelthorni</name>
    <dbReference type="NCBI Taxonomy" id="475069"/>
    <lineage>
        <taxon>Bacteria</taxon>
        <taxon>Pseudomonadati</taxon>
        <taxon>Pseudomonadota</taxon>
        <taxon>Alphaproteobacteria</taxon>
        <taxon>Hyphomicrobiales</taxon>
        <taxon>Phyllobacteriaceae</taxon>
        <taxon>Allomesorhizobium</taxon>
    </lineage>
</organism>